<feature type="compositionally biased region" description="Basic and acidic residues" evidence="1">
    <location>
        <begin position="193"/>
        <end position="212"/>
    </location>
</feature>
<dbReference type="AlphaFoldDB" id="A0A2M7AV11"/>
<name>A0A2M7AV11_9BACT</name>
<accession>A0A2M7AV11</accession>
<gene>
    <name evidence="2" type="ORF">COS77_01680</name>
</gene>
<evidence type="ECO:0000313" key="3">
    <source>
        <dbReference type="Proteomes" id="UP000229001"/>
    </source>
</evidence>
<protein>
    <submittedName>
        <fullName evidence="2">Uncharacterized protein</fullName>
    </submittedName>
</protein>
<evidence type="ECO:0000256" key="1">
    <source>
        <dbReference type="SAM" id="MobiDB-lite"/>
    </source>
</evidence>
<comment type="caution">
    <text evidence="2">The sequence shown here is derived from an EMBL/GenBank/DDBJ whole genome shotgun (WGS) entry which is preliminary data.</text>
</comment>
<dbReference type="EMBL" id="PEVZ01000026">
    <property type="protein sequence ID" value="PIU74419.1"/>
    <property type="molecule type" value="Genomic_DNA"/>
</dbReference>
<organism evidence="2 3">
    <name type="scientific">Candidatus Roizmanbacteria bacterium CG06_land_8_20_14_3_00_34_14</name>
    <dbReference type="NCBI Taxonomy" id="1974848"/>
    <lineage>
        <taxon>Bacteria</taxon>
        <taxon>Candidatus Roizmaniibacteriota</taxon>
    </lineage>
</organism>
<reference evidence="3" key="1">
    <citation type="submission" date="2017-09" db="EMBL/GenBank/DDBJ databases">
        <title>Depth-based differentiation of microbial function through sediment-hosted aquifers and enrichment of novel symbionts in the deep terrestrial subsurface.</title>
        <authorList>
            <person name="Probst A.J."/>
            <person name="Ladd B."/>
            <person name="Jarett J.K."/>
            <person name="Geller-Mcgrath D.E."/>
            <person name="Sieber C.M.K."/>
            <person name="Emerson J.B."/>
            <person name="Anantharaman K."/>
            <person name="Thomas B.C."/>
            <person name="Malmstrom R."/>
            <person name="Stieglmeier M."/>
            <person name="Klingl A."/>
            <person name="Woyke T."/>
            <person name="Ryan C.M."/>
            <person name="Banfield J.F."/>
        </authorList>
    </citation>
    <scope>NUCLEOTIDE SEQUENCE [LARGE SCALE GENOMIC DNA]</scope>
</reference>
<feature type="non-terminal residue" evidence="2">
    <location>
        <position position="304"/>
    </location>
</feature>
<feature type="region of interest" description="Disordered" evidence="1">
    <location>
        <begin position="191"/>
        <end position="212"/>
    </location>
</feature>
<sequence>MAASPGTPENQSAEMNLNRAENMGGRIAAVAEAIKVTSELRASKVQTNRELEDFEQGIFGDRKKLWDEKSEISKTVNQVIKQSLAKDEEHMGQDEITGDQAENIRLGIETFCRNLNSGDFRLVNQQRDEVLRLIERSTAAGASRANEILDAAMELIDSKWRFAQDRELMGRLEGLAQDKITQPIENNLNNVKEATKETRKRDEKNDRADVKGNERHTREIWFTTEWKSVKSKNPGEYDKETASTEFIREEIEADGGVATQTQKFGDSHKFGDGSEEMLEWRFFKHQALDAAVKQNKIPEFIQTS</sequence>
<evidence type="ECO:0000313" key="2">
    <source>
        <dbReference type="EMBL" id="PIU74419.1"/>
    </source>
</evidence>
<dbReference type="Proteomes" id="UP000229001">
    <property type="component" value="Unassembled WGS sequence"/>
</dbReference>
<proteinExistence type="predicted"/>